<dbReference type="Proteomes" id="UP000008142">
    <property type="component" value="Unassembled WGS sequence"/>
</dbReference>
<evidence type="ECO:0000256" key="1">
    <source>
        <dbReference type="SAM" id="MobiDB-lite"/>
    </source>
</evidence>
<sequence length="114" mass="12706">MTKWQERPAEKHPDWEQPEGAPRQPCRQALANQRSLVGAIDTKAKQGSAMTNIENGPSAVSRRKAFKLHNPSPKKRLRASLSPPSRLYRPGTRDARAESLSTITSFQELTSKVS</sequence>
<feature type="region of interest" description="Disordered" evidence="1">
    <location>
        <begin position="66"/>
        <end position="98"/>
    </location>
</feature>
<feature type="region of interest" description="Disordered" evidence="1">
    <location>
        <begin position="1"/>
        <end position="25"/>
    </location>
</feature>
<organism evidence="3">
    <name type="scientific">Ajellomyces capsulatus (strain H88)</name>
    <name type="common">Darling's disease fungus</name>
    <name type="synonym">Histoplasma capsulatum</name>
    <dbReference type="NCBI Taxonomy" id="544711"/>
    <lineage>
        <taxon>Eukaryota</taxon>
        <taxon>Fungi</taxon>
        <taxon>Dikarya</taxon>
        <taxon>Ascomycota</taxon>
        <taxon>Pezizomycotina</taxon>
        <taxon>Eurotiomycetes</taxon>
        <taxon>Eurotiomycetidae</taxon>
        <taxon>Onygenales</taxon>
        <taxon>Ajellomycetaceae</taxon>
        <taxon>Histoplasma</taxon>
    </lineage>
</organism>
<dbReference type="HOGENOM" id="CLU_2120367_0_0_1"/>
<gene>
    <name evidence="2" type="ORF">HCEG_01201</name>
</gene>
<evidence type="ECO:0000313" key="3">
    <source>
        <dbReference type="Proteomes" id="UP000008142"/>
    </source>
</evidence>
<accession>F0U945</accession>
<dbReference type="AlphaFoldDB" id="F0U945"/>
<name>F0U945_AJEC8</name>
<dbReference type="OMA" id="WEQPEGA"/>
<reference evidence="3" key="1">
    <citation type="submission" date="2008-07" db="EMBL/GenBank/DDBJ databases">
        <title>Annotation of Ajellomyces capsulatus strain H88.</title>
        <authorList>
            <person name="Champion M."/>
            <person name="Cuomo C."/>
            <person name="Ma L.-J."/>
            <person name="Henn M.R."/>
            <person name="Sil A."/>
            <person name="Goldman B."/>
            <person name="Young S.K."/>
            <person name="Kodira C.D."/>
            <person name="Zeng Q."/>
            <person name="Koehrsen M."/>
            <person name="Alvarado L."/>
            <person name="Berlin A."/>
            <person name="Borenstein D."/>
            <person name="Chen Z."/>
            <person name="Engels R."/>
            <person name="Freedman E."/>
            <person name="Gellesch M."/>
            <person name="Goldberg J."/>
            <person name="Griggs A."/>
            <person name="Gujja S."/>
            <person name="Heiman D."/>
            <person name="Hepburn T."/>
            <person name="Howarth C."/>
            <person name="Jen D."/>
            <person name="Larson L."/>
            <person name="Lewis B."/>
            <person name="Mehta T."/>
            <person name="Park D."/>
            <person name="Pearson M."/>
            <person name="Roberts A."/>
            <person name="Saif S."/>
            <person name="Shea T."/>
            <person name="Shenoy N."/>
            <person name="Sisk P."/>
            <person name="Stolte C."/>
            <person name="Sykes S."/>
            <person name="Walk T."/>
            <person name="White J."/>
            <person name="Yandava C."/>
            <person name="Klein B."/>
            <person name="McEwen J.G."/>
            <person name="Puccia R."/>
            <person name="Goldman G.H."/>
            <person name="Felipe M.S."/>
            <person name="Nino-Vega G."/>
            <person name="San-Blas G."/>
            <person name="Taylor J."/>
            <person name="Mendoza L."/>
            <person name="Galagan J."/>
            <person name="Nusbaum C."/>
            <person name="Birren B."/>
        </authorList>
    </citation>
    <scope>NUCLEOTIDE SEQUENCE [LARGE SCALE GENOMIC DNA]</scope>
    <source>
        <strain evidence="3">H88</strain>
    </source>
</reference>
<dbReference type="EMBL" id="DS990636">
    <property type="protein sequence ID" value="EGC41839.1"/>
    <property type="molecule type" value="Genomic_DNA"/>
</dbReference>
<evidence type="ECO:0000313" key="2">
    <source>
        <dbReference type="EMBL" id="EGC41839.1"/>
    </source>
</evidence>
<feature type="compositionally biased region" description="Basic and acidic residues" evidence="1">
    <location>
        <begin position="1"/>
        <end position="15"/>
    </location>
</feature>
<protein>
    <submittedName>
        <fullName evidence="2">Predicted protein</fullName>
    </submittedName>
</protein>
<feature type="compositionally biased region" description="Basic residues" evidence="1">
    <location>
        <begin position="66"/>
        <end position="78"/>
    </location>
</feature>
<proteinExistence type="predicted"/>